<dbReference type="GO" id="GO:0000731">
    <property type="term" value="P:DNA synthesis involved in DNA repair"/>
    <property type="evidence" value="ECO:0007669"/>
    <property type="project" value="TreeGrafter"/>
</dbReference>
<dbReference type="NCBIfam" id="TIGR00611">
    <property type="entry name" value="recf"/>
    <property type="match status" value="1"/>
</dbReference>
<dbReference type="Proteomes" id="UP000321577">
    <property type="component" value="Unassembled WGS sequence"/>
</dbReference>
<accession>A0A512MD96</accession>
<dbReference type="PROSITE" id="PS00618">
    <property type="entry name" value="RECF_2"/>
    <property type="match status" value="1"/>
</dbReference>
<dbReference type="RefSeq" id="WP_170266915.1">
    <property type="nucleotide sequence ID" value="NZ_BKAG01000034.1"/>
</dbReference>
<organism evidence="10 11">
    <name type="scientific">Brevifollis gellanilyticus</name>
    <dbReference type="NCBI Taxonomy" id="748831"/>
    <lineage>
        <taxon>Bacteria</taxon>
        <taxon>Pseudomonadati</taxon>
        <taxon>Verrucomicrobiota</taxon>
        <taxon>Verrucomicrobiia</taxon>
        <taxon>Verrucomicrobiales</taxon>
        <taxon>Verrucomicrobiaceae</taxon>
    </lineage>
</organism>
<gene>
    <name evidence="6 10" type="primary">recF</name>
    <name evidence="10" type="ORF">BGE01nite_40010</name>
</gene>
<dbReference type="AlphaFoldDB" id="A0A512MD96"/>
<keyword evidence="6 7" id="KW-0234">DNA repair</keyword>
<keyword evidence="11" id="KW-1185">Reference proteome</keyword>
<comment type="function">
    <text evidence="6 7">The RecF protein is involved in DNA metabolism; it is required for DNA replication and normal SOS inducibility. RecF binds preferentially to single-stranded, linear DNA. It also seems to bind ATP.</text>
</comment>
<keyword evidence="1 6" id="KW-0963">Cytoplasm</keyword>
<evidence type="ECO:0000256" key="2">
    <source>
        <dbReference type="ARBA" id="ARBA00022705"/>
    </source>
</evidence>
<dbReference type="GO" id="GO:0006302">
    <property type="term" value="P:double-strand break repair"/>
    <property type="evidence" value="ECO:0007669"/>
    <property type="project" value="TreeGrafter"/>
</dbReference>
<reference evidence="10 11" key="1">
    <citation type="submission" date="2019-07" db="EMBL/GenBank/DDBJ databases">
        <title>Whole genome shotgun sequence of Brevifollis gellanilyticus NBRC 108608.</title>
        <authorList>
            <person name="Hosoyama A."/>
            <person name="Uohara A."/>
            <person name="Ohji S."/>
            <person name="Ichikawa N."/>
        </authorList>
    </citation>
    <scope>NUCLEOTIDE SEQUENCE [LARGE SCALE GENOMIC DNA]</scope>
    <source>
        <strain evidence="10 11">NBRC 108608</strain>
    </source>
</reference>
<protein>
    <recommendedName>
        <fullName evidence="6 7">DNA replication and repair protein RecF</fullName>
    </recommendedName>
</protein>
<sequence>MLSDLLLRDFRCFTECRVPLHPETTLFIGRNAQGKTSLMEAACVLLRLQSPRTSQKGELIRLGATTMLVEGTLDGKKVRCAQSATARRLAIDGAVCGRSGDYLAQSGLVVWMDHRDMNLLRGGAEHRRRYLDFAASQMFPDYLKALRGYERAVRGRNYVLKRDAVIQWRQADAFAGVMDEFAQVLRDRRQSLMDSVRPHVAKVHHDLSTGAEAVEVSYVPGFSGASLAEELAARRDEEGRNRQTAAGPHRDDLTLTLNGLDASTYASEGQQRSAALALKVAQARVLEEAAGKPPLLLLDDVFGELDAQRRRALLGLLPPGTQKIITTTTLDWARDEVVGGMVYGVEVGVVKQIEAGEIL</sequence>
<dbReference type="SUPFAM" id="SSF52540">
    <property type="entry name" value="P-loop containing nucleoside triphosphate hydrolases"/>
    <property type="match status" value="1"/>
</dbReference>
<evidence type="ECO:0000256" key="7">
    <source>
        <dbReference type="RuleBase" id="RU000578"/>
    </source>
</evidence>
<dbReference type="InterPro" id="IPR042174">
    <property type="entry name" value="RecF_2"/>
</dbReference>
<dbReference type="Gene3D" id="3.40.50.300">
    <property type="entry name" value="P-loop containing nucleotide triphosphate hydrolases"/>
    <property type="match status" value="1"/>
</dbReference>
<dbReference type="Pfam" id="PF13175">
    <property type="entry name" value="AAA_15"/>
    <property type="match status" value="1"/>
</dbReference>
<dbReference type="PANTHER" id="PTHR32182:SF0">
    <property type="entry name" value="DNA REPLICATION AND REPAIR PROTEIN RECF"/>
    <property type="match status" value="1"/>
</dbReference>
<dbReference type="InterPro" id="IPR001238">
    <property type="entry name" value="DNA-binding_RecF"/>
</dbReference>
<feature type="region of interest" description="Disordered" evidence="8">
    <location>
        <begin position="233"/>
        <end position="253"/>
    </location>
</feature>
<proteinExistence type="inferred from homology"/>
<dbReference type="GO" id="GO:0003697">
    <property type="term" value="F:single-stranded DNA binding"/>
    <property type="evidence" value="ECO:0007669"/>
    <property type="project" value="UniProtKB-UniRule"/>
</dbReference>
<comment type="similarity">
    <text evidence="6 7">Belongs to the RecF family.</text>
</comment>
<evidence type="ECO:0000313" key="10">
    <source>
        <dbReference type="EMBL" id="GEP44710.1"/>
    </source>
</evidence>
<evidence type="ECO:0000256" key="1">
    <source>
        <dbReference type="ARBA" id="ARBA00022490"/>
    </source>
</evidence>
<keyword evidence="5 6" id="KW-0238">DNA-binding</keyword>
<feature type="domain" description="Endonuclease GajA/Old nuclease/RecF-like AAA" evidence="9">
    <location>
        <begin position="1"/>
        <end position="47"/>
    </location>
</feature>
<keyword evidence="2 6" id="KW-0235">DNA replication</keyword>
<keyword evidence="4 6" id="KW-0067">ATP-binding</keyword>
<dbReference type="GO" id="GO:0005524">
    <property type="term" value="F:ATP binding"/>
    <property type="evidence" value="ECO:0007669"/>
    <property type="project" value="UniProtKB-UniRule"/>
</dbReference>
<evidence type="ECO:0000256" key="8">
    <source>
        <dbReference type="SAM" id="MobiDB-lite"/>
    </source>
</evidence>
<dbReference type="PANTHER" id="PTHR32182">
    <property type="entry name" value="DNA REPLICATION AND REPAIR PROTEIN RECF"/>
    <property type="match status" value="1"/>
</dbReference>
<dbReference type="HAMAP" id="MF_00365">
    <property type="entry name" value="RecF"/>
    <property type="match status" value="1"/>
</dbReference>
<dbReference type="InterPro" id="IPR018078">
    <property type="entry name" value="DNA-binding_RecF_CS"/>
</dbReference>
<dbReference type="GO" id="GO:0006260">
    <property type="term" value="P:DNA replication"/>
    <property type="evidence" value="ECO:0007669"/>
    <property type="project" value="UniProtKB-UniRule"/>
</dbReference>
<dbReference type="GO" id="GO:0005737">
    <property type="term" value="C:cytoplasm"/>
    <property type="evidence" value="ECO:0007669"/>
    <property type="project" value="UniProtKB-SubCell"/>
</dbReference>
<keyword evidence="6 7" id="KW-0742">SOS response</keyword>
<evidence type="ECO:0000256" key="6">
    <source>
        <dbReference type="HAMAP-Rule" id="MF_00365"/>
    </source>
</evidence>
<evidence type="ECO:0000256" key="3">
    <source>
        <dbReference type="ARBA" id="ARBA00022741"/>
    </source>
</evidence>
<evidence type="ECO:0000256" key="5">
    <source>
        <dbReference type="ARBA" id="ARBA00023125"/>
    </source>
</evidence>
<comment type="subcellular location">
    <subcellularLocation>
        <location evidence="6 7">Cytoplasm</location>
    </subcellularLocation>
</comment>
<dbReference type="InterPro" id="IPR041685">
    <property type="entry name" value="AAA_GajA/Old/RecF-like"/>
</dbReference>
<keyword evidence="3 6" id="KW-0547">Nucleotide-binding</keyword>
<dbReference type="InterPro" id="IPR027417">
    <property type="entry name" value="P-loop_NTPase"/>
</dbReference>
<comment type="caution">
    <text evidence="10">The sequence shown here is derived from an EMBL/GenBank/DDBJ whole genome shotgun (WGS) entry which is preliminary data.</text>
</comment>
<name>A0A512MD96_9BACT</name>
<dbReference type="Gene3D" id="1.20.1050.90">
    <property type="entry name" value="RecF/RecN/SMC, N-terminal domain"/>
    <property type="match status" value="1"/>
</dbReference>
<keyword evidence="6 7" id="KW-0227">DNA damage</keyword>
<evidence type="ECO:0000259" key="9">
    <source>
        <dbReference type="Pfam" id="PF13175"/>
    </source>
</evidence>
<dbReference type="GO" id="GO:0009432">
    <property type="term" value="P:SOS response"/>
    <property type="evidence" value="ECO:0007669"/>
    <property type="project" value="UniProtKB-UniRule"/>
</dbReference>
<feature type="binding site" evidence="6">
    <location>
        <begin position="29"/>
        <end position="36"/>
    </location>
    <ligand>
        <name>ATP</name>
        <dbReference type="ChEBI" id="CHEBI:30616"/>
    </ligand>
</feature>
<dbReference type="EMBL" id="BKAG01000034">
    <property type="protein sequence ID" value="GEP44710.1"/>
    <property type="molecule type" value="Genomic_DNA"/>
</dbReference>
<evidence type="ECO:0000256" key="4">
    <source>
        <dbReference type="ARBA" id="ARBA00022840"/>
    </source>
</evidence>
<evidence type="ECO:0000313" key="11">
    <source>
        <dbReference type="Proteomes" id="UP000321577"/>
    </source>
</evidence>